<feature type="transmembrane region" description="Helical" evidence="8">
    <location>
        <begin position="160"/>
        <end position="178"/>
    </location>
</feature>
<feature type="transmembrane region" description="Helical" evidence="8">
    <location>
        <begin position="102"/>
        <end position="122"/>
    </location>
</feature>
<accession>A0A8H3FPT6</accession>
<dbReference type="GO" id="GO:0042128">
    <property type="term" value="P:nitrate assimilation"/>
    <property type="evidence" value="ECO:0007669"/>
    <property type="project" value="UniProtKB-UniRule"/>
</dbReference>
<dbReference type="SUPFAM" id="SSF103473">
    <property type="entry name" value="MFS general substrate transporter"/>
    <property type="match status" value="1"/>
</dbReference>
<dbReference type="PROSITE" id="PS50850">
    <property type="entry name" value="MFS"/>
    <property type="match status" value="1"/>
</dbReference>
<feature type="compositionally biased region" description="Polar residues" evidence="9">
    <location>
        <begin position="248"/>
        <end position="258"/>
    </location>
</feature>
<feature type="transmembrane region" description="Helical" evidence="8">
    <location>
        <begin position="198"/>
        <end position="220"/>
    </location>
</feature>
<dbReference type="InterPro" id="IPR020846">
    <property type="entry name" value="MFS_dom"/>
</dbReference>
<feature type="transmembrane region" description="Helical" evidence="8">
    <location>
        <begin position="128"/>
        <end position="148"/>
    </location>
</feature>
<comment type="caution">
    <text evidence="8">Lacks conserved residue(s) required for the propagation of feature annotation.</text>
</comment>
<dbReference type="InterPro" id="IPR044772">
    <property type="entry name" value="NO3_transporter"/>
</dbReference>
<feature type="transmembrane region" description="Helical" evidence="8">
    <location>
        <begin position="452"/>
        <end position="473"/>
    </location>
</feature>
<keyword evidence="7 8" id="KW-0472">Membrane</keyword>
<comment type="caution">
    <text evidence="11">The sequence shown here is derived from an EMBL/GenBank/DDBJ whole genome shotgun (WGS) entry which is preliminary data.</text>
</comment>
<evidence type="ECO:0000256" key="2">
    <source>
        <dbReference type="ARBA" id="ARBA00008432"/>
    </source>
</evidence>
<feature type="transmembrane region" description="Helical" evidence="8">
    <location>
        <begin position="396"/>
        <end position="415"/>
    </location>
</feature>
<feature type="transmembrane region" description="Helical" evidence="8">
    <location>
        <begin position="485"/>
        <end position="504"/>
    </location>
</feature>
<dbReference type="AlphaFoldDB" id="A0A8H3FPT6"/>
<keyword evidence="12" id="KW-1185">Reference proteome</keyword>
<evidence type="ECO:0000256" key="5">
    <source>
        <dbReference type="ARBA" id="ARBA00022989"/>
    </source>
</evidence>
<sequence length="514" mass="55669">MGFAIASLWQAPTINPVNHKAQSIPIFNPFNIYGRVFLLSWWSFFVAFWSWYAFPPLLTVTIKKDLNLTQEQIANSNIVALTATLIVRLSAGAACDRFGPRWTFAAILIAGSIPTALAGTVQSANGLIALRFFIGILGGSFVPCQVWTTGFFDKNIVGTANALAAGLGNAGSGVTYFLMPAIFDSLVKNQHLTPHTAWRVAFVVPFILIVVTALLVIVVCPDAPTGQWSSRAYDMQRQAEHRDVYVSTFGNRNPSSGPRKQGRKSSKRGISDQTDELDSASSRSRDREMVLDEQDFLNAASWELVEKPTYHGYVEALASLPTVTLVVGYFCTFGTELAVNSFLGAYYLKNFKSLGQTGSSRWAAMYGLLNAVFRPMGGIISDLTYRSTGSLWGKKAVVHSLAIIMGIFMIVIGSINPHNKATMMGLMTGLAFFEEAGNGSVFALLPHVHPTFNGLITGVAGAAGGLGGIVYLLVARYNGTDYAKVFWIIGVVNIGASLLIAWIRPVPKGQVKAR</sequence>
<dbReference type="GO" id="GO:0015112">
    <property type="term" value="F:nitrate transmembrane transporter activity"/>
    <property type="evidence" value="ECO:0007669"/>
    <property type="project" value="UniProtKB-UniRule"/>
</dbReference>
<feature type="region of interest" description="Disordered" evidence="9">
    <location>
        <begin position="247"/>
        <end position="287"/>
    </location>
</feature>
<dbReference type="OrthoDB" id="434240at2759"/>
<evidence type="ECO:0000313" key="12">
    <source>
        <dbReference type="Proteomes" id="UP000664534"/>
    </source>
</evidence>
<dbReference type="GO" id="GO:0015113">
    <property type="term" value="F:nitrite transmembrane transporter activity"/>
    <property type="evidence" value="ECO:0007669"/>
    <property type="project" value="InterPro"/>
</dbReference>
<evidence type="ECO:0000256" key="6">
    <source>
        <dbReference type="ARBA" id="ARBA00023063"/>
    </source>
</evidence>
<evidence type="ECO:0000256" key="3">
    <source>
        <dbReference type="ARBA" id="ARBA00022448"/>
    </source>
</evidence>
<dbReference type="NCBIfam" id="TIGR00886">
    <property type="entry name" value="2A0108"/>
    <property type="match status" value="1"/>
</dbReference>
<evidence type="ECO:0000256" key="4">
    <source>
        <dbReference type="ARBA" id="ARBA00022692"/>
    </source>
</evidence>
<keyword evidence="8" id="KW-1003">Cell membrane</keyword>
<feature type="domain" description="Major facilitator superfamily (MFS) profile" evidence="10">
    <location>
        <begin position="36"/>
        <end position="508"/>
    </location>
</feature>
<proteinExistence type="inferred from homology"/>
<reference evidence="11" key="1">
    <citation type="submission" date="2021-03" db="EMBL/GenBank/DDBJ databases">
        <authorList>
            <person name="Tagirdzhanova G."/>
        </authorList>
    </citation>
    <scope>NUCLEOTIDE SEQUENCE</scope>
</reference>
<feature type="transmembrane region" description="Helical" evidence="8">
    <location>
        <begin position="32"/>
        <end position="52"/>
    </location>
</feature>
<dbReference type="InterPro" id="IPR011701">
    <property type="entry name" value="MFS"/>
</dbReference>
<dbReference type="InterPro" id="IPR036259">
    <property type="entry name" value="MFS_trans_sf"/>
</dbReference>
<evidence type="ECO:0000256" key="8">
    <source>
        <dbReference type="RuleBase" id="RU366033"/>
    </source>
</evidence>
<organism evidence="11 12">
    <name type="scientific">Imshaugia aleurites</name>
    <dbReference type="NCBI Taxonomy" id="172621"/>
    <lineage>
        <taxon>Eukaryota</taxon>
        <taxon>Fungi</taxon>
        <taxon>Dikarya</taxon>
        <taxon>Ascomycota</taxon>
        <taxon>Pezizomycotina</taxon>
        <taxon>Lecanoromycetes</taxon>
        <taxon>OSLEUM clade</taxon>
        <taxon>Lecanoromycetidae</taxon>
        <taxon>Lecanorales</taxon>
        <taxon>Lecanorineae</taxon>
        <taxon>Parmeliaceae</taxon>
        <taxon>Imshaugia</taxon>
    </lineage>
</organism>
<dbReference type="EMBL" id="CAJPDT010000045">
    <property type="protein sequence ID" value="CAF9927209.1"/>
    <property type="molecule type" value="Genomic_DNA"/>
</dbReference>
<dbReference type="InterPro" id="IPR004737">
    <property type="entry name" value="NO3_transporter_NarK/NarU-like"/>
</dbReference>
<dbReference type="PANTHER" id="PTHR23515">
    <property type="entry name" value="HIGH-AFFINITY NITRATE TRANSPORTER 2.3"/>
    <property type="match status" value="1"/>
</dbReference>
<protein>
    <recommendedName>
        <fullName evidence="8">Nitrate/nitrite transporter</fullName>
    </recommendedName>
</protein>
<comment type="similarity">
    <text evidence="2 8">Belongs to the major facilitator superfamily. Nitrate/nitrite porter (TC 2.A.1.8) family.</text>
</comment>
<keyword evidence="4 8" id="KW-0812">Transmembrane</keyword>
<dbReference type="Gene3D" id="1.20.1250.20">
    <property type="entry name" value="MFS general substrate transporter like domains"/>
    <property type="match status" value="2"/>
</dbReference>
<evidence type="ECO:0000256" key="9">
    <source>
        <dbReference type="SAM" id="MobiDB-lite"/>
    </source>
</evidence>
<dbReference type="GO" id="GO:0005886">
    <property type="term" value="C:plasma membrane"/>
    <property type="evidence" value="ECO:0007669"/>
    <property type="project" value="UniProtKB-SubCell"/>
</dbReference>
<evidence type="ECO:0000256" key="7">
    <source>
        <dbReference type="ARBA" id="ARBA00023136"/>
    </source>
</evidence>
<evidence type="ECO:0000256" key="1">
    <source>
        <dbReference type="ARBA" id="ARBA00004141"/>
    </source>
</evidence>
<keyword evidence="6 8" id="KW-0534">Nitrate assimilation</keyword>
<keyword evidence="5 8" id="KW-1133">Transmembrane helix</keyword>
<feature type="transmembrane region" description="Helical" evidence="8">
    <location>
        <begin position="72"/>
        <end position="90"/>
    </location>
</feature>
<dbReference type="FunFam" id="1.20.1250.20:FF:000382">
    <property type="entry name" value="Nitrate transporter CrnA"/>
    <property type="match status" value="1"/>
</dbReference>
<gene>
    <name evidence="11" type="ORF">IMSHALPRED_007161</name>
</gene>
<dbReference type="Pfam" id="PF07690">
    <property type="entry name" value="MFS_1"/>
    <property type="match status" value="2"/>
</dbReference>
<evidence type="ECO:0000313" key="11">
    <source>
        <dbReference type="EMBL" id="CAF9927209.1"/>
    </source>
</evidence>
<keyword evidence="3 8" id="KW-0813">Transport</keyword>
<dbReference type="Proteomes" id="UP000664534">
    <property type="component" value="Unassembled WGS sequence"/>
</dbReference>
<name>A0A8H3FPT6_9LECA</name>
<comment type="subcellular location">
    <subcellularLocation>
        <location evidence="8">Cell membrane</location>
        <topology evidence="8">Multi-pass membrane protein</topology>
    </subcellularLocation>
    <subcellularLocation>
        <location evidence="1">Membrane</location>
        <topology evidence="1">Multi-pass membrane protein</topology>
    </subcellularLocation>
</comment>
<evidence type="ECO:0000259" key="10">
    <source>
        <dbReference type="PROSITE" id="PS50850"/>
    </source>
</evidence>